<comment type="similarity">
    <text evidence="2 9">Belongs to the CN hydrolase family. Apolipoprotein N-acyltransferase subfamily.</text>
</comment>
<dbReference type="EMBL" id="JARVCO010000007">
    <property type="protein sequence ID" value="MDZ8117958.1"/>
    <property type="molecule type" value="Genomic_DNA"/>
</dbReference>
<feature type="transmembrane region" description="Helical" evidence="9">
    <location>
        <begin position="196"/>
        <end position="215"/>
    </location>
</feature>
<evidence type="ECO:0000256" key="7">
    <source>
        <dbReference type="ARBA" id="ARBA00023136"/>
    </source>
</evidence>
<dbReference type="PANTHER" id="PTHR38686:SF1">
    <property type="entry name" value="APOLIPOPROTEIN N-ACYLTRANSFERASE"/>
    <property type="match status" value="1"/>
</dbReference>
<reference evidence="11 12" key="1">
    <citation type="journal article" date="2024" name="Appl. Environ. Microbiol.">
        <title>Pontiella agarivorans sp. nov., a novel marine anaerobic bacterium capable of degrading macroalgal polysaccharides and fixing nitrogen.</title>
        <authorList>
            <person name="Liu N."/>
            <person name="Kivenson V."/>
            <person name="Peng X."/>
            <person name="Cui Z."/>
            <person name="Lankiewicz T.S."/>
            <person name="Gosselin K.M."/>
            <person name="English C.J."/>
            <person name="Blair E.M."/>
            <person name="O'Malley M.A."/>
            <person name="Valentine D.L."/>
        </authorList>
    </citation>
    <scope>NUCLEOTIDE SEQUENCE [LARGE SCALE GENOMIC DNA]</scope>
    <source>
        <strain evidence="11 12">NLcol2</strain>
    </source>
</reference>
<protein>
    <recommendedName>
        <fullName evidence="9">Apolipoprotein N-acyltransferase</fullName>
        <shortName evidence="9">ALP N-acyltransferase</shortName>
        <ecNumber evidence="9">2.3.1.269</ecNumber>
    </recommendedName>
</protein>
<keyword evidence="12" id="KW-1185">Reference proteome</keyword>
<keyword evidence="6 9" id="KW-1133">Transmembrane helix</keyword>
<evidence type="ECO:0000256" key="1">
    <source>
        <dbReference type="ARBA" id="ARBA00004651"/>
    </source>
</evidence>
<evidence type="ECO:0000256" key="6">
    <source>
        <dbReference type="ARBA" id="ARBA00022989"/>
    </source>
</evidence>
<dbReference type="PROSITE" id="PS50263">
    <property type="entry name" value="CN_HYDROLASE"/>
    <property type="match status" value="1"/>
</dbReference>
<feature type="transmembrane region" description="Helical" evidence="9">
    <location>
        <begin position="40"/>
        <end position="66"/>
    </location>
</feature>
<accession>A0ABU5MUZ1</accession>
<feature type="transmembrane region" description="Helical" evidence="9">
    <location>
        <begin position="151"/>
        <end position="176"/>
    </location>
</feature>
<gene>
    <name evidence="9 11" type="primary">lnt</name>
    <name evidence="11" type="ORF">P9H32_04900</name>
</gene>
<evidence type="ECO:0000313" key="11">
    <source>
        <dbReference type="EMBL" id="MDZ8117958.1"/>
    </source>
</evidence>
<keyword evidence="8 9" id="KW-0012">Acyltransferase</keyword>
<feature type="transmembrane region" description="Helical" evidence="9">
    <location>
        <begin position="78"/>
        <end position="98"/>
    </location>
</feature>
<dbReference type="InterPro" id="IPR045378">
    <property type="entry name" value="LNT_N"/>
</dbReference>
<dbReference type="PANTHER" id="PTHR38686">
    <property type="entry name" value="APOLIPOPROTEIN N-ACYLTRANSFERASE"/>
    <property type="match status" value="1"/>
</dbReference>
<keyword evidence="5 9" id="KW-0812">Transmembrane</keyword>
<evidence type="ECO:0000313" key="12">
    <source>
        <dbReference type="Proteomes" id="UP001290861"/>
    </source>
</evidence>
<evidence type="ECO:0000256" key="9">
    <source>
        <dbReference type="HAMAP-Rule" id="MF_01148"/>
    </source>
</evidence>
<keyword evidence="4 9" id="KW-0808">Transferase</keyword>
<comment type="pathway">
    <text evidence="9">Protein modification; lipoprotein biosynthesis (N-acyl transfer).</text>
</comment>
<keyword evidence="7 9" id="KW-0472">Membrane</keyword>
<dbReference type="Pfam" id="PF20154">
    <property type="entry name" value="LNT_N"/>
    <property type="match status" value="1"/>
</dbReference>
<dbReference type="InterPro" id="IPR004563">
    <property type="entry name" value="Apolipo_AcylTrfase"/>
</dbReference>
<evidence type="ECO:0000256" key="4">
    <source>
        <dbReference type="ARBA" id="ARBA00022679"/>
    </source>
</evidence>
<comment type="subcellular location">
    <subcellularLocation>
        <location evidence="1 9">Cell membrane</location>
        <topology evidence="1 9">Multi-pass membrane protein</topology>
    </subcellularLocation>
</comment>
<dbReference type="Gene3D" id="3.60.110.10">
    <property type="entry name" value="Carbon-nitrogen hydrolase"/>
    <property type="match status" value="1"/>
</dbReference>
<proteinExistence type="inferred from homology"/>
<dbReference type="Proteomes" id="UP001290861">
    <property type="component" value="Unassembled WGS sequence"/>
</dbReference>
<evidence type="ECO:0000259" key="10">
    <source>
        <dbReference type="PROSITE" id="PS50263"/>
    </source>
</evidence>
<comment type="function">
    <text evidence="9">Catalyzes the phospholipid dependent N-acylation of the N-terminal cysteine of apolipoprotein, the last step in lipoprotein maturation.</text>
</comment>
<keyword evidence="3 9" id="KW-1003">Cell membrane</keyword>
<feature type="transmembrane region" description="Helical" evidence="9">
    <location>
        <begin position="521"/>
        <end position="541"/>
    </location>
</feature>
<sequence>MIGSFKQLDAKRRKLEAGKPGINLDHPVLKSPLLPYLGSLLSGVLLALGFPGFGNATLMFVALVPLMFAVHSASVKRAAGLSLLSGFVFFMMSLWWLINLTGRVEGAGLKVSAVLGFAVLALYCALYFVPFGIAVALGSRKWVGNVLWKNIRFMFAVSLVWVGSEYLRGIAFTGFPWNPLGVSQYANATLIQVAEWGGVSIVSACIVFMNAGAFITFRQYTHGTRAKMYKPHFELMIGIMPVALSVAQGMNVLMNRQPRHETVTVALVQPNIEQQAKWDSALEPDIKKRLSELTATASRLGEVDLIIWPETALPQTVNLSAANQDQLSFAAGDGIPLLIGANSFRDGSYFNSSIFFNGKGHYAGHYDKQHLVPFGEYVPFPGLMRKFTPIEIDFGRGESSTVIPLKGKASFSPLICFEDTVAPLSRRAVLAGARWLVNQTNDGWFDPSAQSEQHLAHAVFRCVENRVPMARCTNTGVSGIIDAFGVVGRQLKPMSEGFTAGLLYPRQINQEKTFYTRKGNVVGKAGLVGGIGVLVILRGGIRIKRRKKTAE</sequence>
<dbReference type="InterPro" id="IPR036526">
    <property type="entry name" value="C-N_Hydrolase_sf"/>
</dbReference>
<evidence type="ECO:0000256" key="2">
    <source>
        <dbReference type="ARBA" id="ARBA00010065"/>
    </source>
</evidence>
<dbReference type="HAMAP" id="MF_01148">
    <property type="entry name" value="Lnt"/>
    <property type="match status" value="1"/>
</dbReference>
<feature type="domain" description="CN hydrolase" evidence="10">
    <location>
        <begin position="268"/>
        <end position="510"/>
    </location>
</feature>
<dbReference type="CDD" id="cd07571">
    <property type="entry name" value="ALP_N-acyl_transferase"/>
    <property type="match status" value="1"/>
</dbReference>
<name>A0ABU5MUZ1_9BACT</name>
<comment type="catalytic activity">
    <reaction evidence="9">
        <text>N-terminal S-1,2-diacyl-sn-glyceryl-L-cysteinyl-[lipoprotein] + a glycerophospholipid = N-acyl-S-1,2-diacyl-sn-glyceryl-L-cysteinyl-[lipoprotein] + a 2-acyl-sn-glycero-3-phospholipid + H(+)</text>
        <dbReference type="Rhea" id="RHEA:48228"/>
        <dbReference type="Rhea" id="RHEA-COMP:14681"/>
        <dbReference type="Rhea" id="RHEA-COMP:14684"/>
        <dbReference type="ChEBI" id="CHEBI:15378"/>
        <dbReference type="ChEBI" id="CHEBI:136912"/>
        <dbReference type="ChEBI" id="CHEBI:140656"/>
        <dbReference type="ChEBI" id="CHEBI:140657"/>
        <dbReference type="ChEBI" id="CHEBI:140660"/>
        <dbReference type="EC" id="2.3.1.269"/>
    </reaction>
</comment>
<organism evidence="11 12">
    <name type="scientific">Pontiella agarivorans</name>
    <dbReference type="NCBI Taxonomy" id="3038953"/>
    <lineage>
        <taxon>Bacteria</taxon>
        <taxon>Pseudomonadati</taxon>
        <taxon>Kiritimatiellota</taxon>
        <taxon>Kiritimatiellia</taxon>
        <taxon>Kiritimatiellales</taxon>
        <taxon>Pontiellaceae</taxon>
        <taxon>Pontiella</taxon>
    </lineage>
</organism>
<evidence type="ECO:0000256" key="5">
    <source>
        <dbReference type="ARBA" id="ARBA00022692"/>
    </source>
</evidence>
<dbReference type="InterPro" id="IPR003010">
    <property type="entry name" value="C-N_Hydrolase"/>
</dbReference>
<dbReference type="Pfam" id="PF00795">
    <property type="entry name" value="CN_hydrolase"/>
    <property type="match status" value="1"/>
</dbReference>
<evidence type="ECO:0000256" key="8">
    <source>
        <dbReference type="ARBA" id="ARBA00023315"/>
    </source>
</evidence>
<dbReference type="RefSeq" id="WP_322607758.1">
    <property type="nucleotide sequence ID" value="NZ_JARVCO010000007.1"/>
</dbReference>
<evidence type="ECO:0000256" key="3">
    <source>
        <dbReference type="ARBA" id="ARBA00022475"/>
    </source>
</evidence>
<dbReference type="NCBIfam" id="TIGR00546">
    <property type="entry name" value="lnt"/>
    <property type="match status" value="1"/>
</dbReference>
<comment type="caution">
    <text evidence="11">The sequence shown here is derived from an EMBL/GenBank/DDBJ whole genome shotgun (WGS) entry which is preliminary data.</text>
</comment>
<dbReference type="EC" id="2.3.1.269" evidence="9"/>
<feature type="transmembrane region" description="Helical" evidence="9">
    <location>
        <begin position="113"/>
        <end position="139"/>
    </location>
</feature>
<dbReference type="SUPFAM" id="SSF56317">
    <property type="entry name" value="Carbon-nitrogen hydrolase"/>
    <property type="match status" value="1"/>
</dbReference>
<feature type="transmembrane region" description="Helical" evidence="9">
    <location>
        <begin position="235"/>
        <end position="254"/>
    </location>
</feature>